<dbReference type="SMART" id="SM00882">
    <property type="entry name" value="CoA_trans"/>
    <property type="match status" value="1"/>
</dbReference>
<dbReference type="InterPro" id="IPR004165">
    <property type="entry name" value="CoA_trans_fam_I"/>
</dbReference>
<evidence type="ECO:0000313" key="3">
    <source>
        <dbReference type="Proteomes" id="UP000295294"/>
    </source>
</evidence>
<protein>
    <submittedName>
        <fullName evidence="2">CoA transferase subunit A</fullName>
    </submittedName>
</protein>
<dbReference type="AlphaFoldDB" id="A0A4P7L686"/>
<reference evidence="2 3" key="1">
    <citation type="submission" date="2019-03" db="EMBL/GenBank/DDBJ databases">
        <title>Efficiently degradation of phenoxyalkanoic acid herbicides by Cupriavidus oxalaticus strain X32.</title>
        <authorList>
            <person name="Sheng X."/>
        </authorList>
    </citation>
    <scope>NUCLEOTIDE SEQUENCE [LARGE SCALE GENOMIC DNA]</scope>
    <source>
        <strain evidence="2 3">X32</strain>
    </source>
</reference>
<dbReference type="STRING" id="1349762.GCA_001592245_03267"/>
<dbReference type="RefSeq" id="WP_135703611.1">
    <property type="nucleotide sequence ID" value="NZ_CP038634.1"/>
</dbReference>
<evidence type="ECO:0000256" key="1">
    <source>
        <dbReference type="ARBA" id="ARBA00022679"/>
    </source>
</evidence>
<accession>A0A4P7L686</accession>
<dbReference type="InterPro" id="IPR037171">
    <property type="entry name" value="NagB/RpiA_transferase-like"/>
</dbReference>
<dbReference type="Proteomes" id="UP000295294">
    <property type="component" value="Chromosome 1"/>
</dbReference>
<dbReference type="PANTHER" id="PTHR13707">
    <property type="entry name" value="KETOACID-COENZYME A TRANSFERASE"/>
    <property type="match status" value="1"/>
</dbReference>
<dbReference type="Gene3D" id="3.40.1080.10">
    <property type="entry name" value="Glutaconate Coenzyme A-transferase"/>
    <property type="match status" value="1"/>
</dbReference>
<organism evidence="2 3">
    <name type="scientific">Cupriavidus oxalaticus</name>
    <dbReference type="NCBI Taxonomy" id="96344"/>
    <lineage>
        <taxon>Bacteria</taxon>
        <taxon>Pseudomonadati</taxon>
        <taxon>Pseudomonadota</taxon>
        <taxon>Betaproteobacteria</taxon>
        <taxon>Burkholderiales</taxon>
        <taxon>Burkholderiaceae</taxon>
        <taxon>Cupriavidus</taxon>
    </lineage>
</organism>
<dbReference type="PANTHER" id="PTHR13707:SF60">
    <property type="entry name" value="ACETATE COA-TRANSFERASE SUBUNIT ALPHA"/>
    <property type="match status" value="1"/>
</dbReference>
<proteinExistence type="predicted"/>
<dbReference type="EMBL" id="CP038634">
    <property type="protein sequence ID" value="QBY51116.1"/>
    <property type="molecule type" value="Genomic_DNA"/>
</dbReference>
<name>A0A4P7L686_9BURK</name>
<dbReference type="KEGG" id="cox:E0W60_08220"/>
<evidence type="ECO:0000313" key="2">
    <source>
        <dbReference type="EMBL" id="QBY51116.1"/>
    </source>
</evidence>
<dbReference type="GO" id="GO:0008410">
    <property type="term" value="F:CoA-transferase activity"/>
    <property type="evidence" value="ECO:0007669"/>
    <property type="project" value="InterPro"/>
</dbReference>
<keyword evidence="1 2" id="KW-0808">Transferase</keyword>
<dbReference type="OrthoDB" id="9777193at2"/>
<dbReference type="Gene3D" id="3.30.30.40">
    <property type="match status" value="1"/>
</dbReference>
<sequence>MTKTIDKTMSAADVVGQLADSMTIGIGGWGPRRKPMALVREILRSPLKDLTLVAYGGPEVGMLCAAGKVRRLVFGFVSLDVIPLEPYFRQARERGSLEVTELDEGMLQLGLRAAAARLPFLPTRASLGTDVQARNPQLKTVRSPYADGEVLLAMPAIELDAALLHVNESDVLGNTRIDGPDPFFDEWFARAARRCYVSCETLHPRLEEEDLAHARSNPFERSLVTGVVHAPAGAHPTSCAPAYGWDLPALKAYCASAEAEDDGFRAYRDEVVGASEAAYLERIGGLGHVHDLPLPVL</sequence>
<gene>
    <name evidence="2" type="ORF">E0W60_08220</name>
</gene>
<dbReference type="Pfam" id="PF01144">
    <property type="entry name" value="CoA_trans"/>
    <property type="match status" value="1"/>
</dbReference>
<dbReference type="SUPFAM" id="SSF100950">
    <property type="entry name" value="NagB/RpiA/CoA transferase-like"/>
    <property type="match status" value="1"/>
</dbReference>